<dbReference type="SUPFAM" id="SSF81301">
    <property type="entry name" value="Nucleotidyltransferase"/>
    <property type="match status" value="1"/>
</dbReference>
<organism evidence="2">
    <name type="scientific">Sinomonas puerhi</name>
    <dbReference type="NCBI Taxonomy" id="3238584"/>
    <lineage>
        <taxon>Bacteria</taxon>
        <taxon>Bacillati</taxon>
        <taxon>Actinomycetota</taxon>
        <taxon>Actinomycetes</taxon>
        <taxon>Micrococcales</taxon>
        <taxon>Micrococcaceae</taxon>
        <taxon>Sinomonas</taxon>
    </lineage>
</organism>
<feature type="region of interest" description="Disordered" evidence="1">
    <location>
        <begin position="1"/>
        <end position="25"/>
    </location>
</feature>
<proteinExistence type="predicted"/>
<dbReference type="InterPro" id="IPR043519">
    <property type="entry name" value="NT_sf"/>
</dbReference>
<dbReference type="PANTHER" id="PTHR34822:SF1">
    <property type="entry name" value="GRPB FAMILY PROTEIN"/>
    <property type="match status" value="1"/>
</dbReference>
<dbReference type="PANTHER" id="PTHR34822">
    <property type="entry name" value="GRPB DOMAIN PROTEIN (AFU_ORTHOLOGUE AFUA_1G01530)"/>
    <property type="match status" value="1"/>
</dbReference>
<dbReference type="EMBL" id="CP163302">
    <property type="protein sequence ID" value="XDP44550.1"/>
    <property type="molecule type" value="Genomic_DNA"/>
</dbReference>
<gene>
    <name evidence="2" type="ORF">AB5L97_14910</name>
</gene>
<dbReference type="Pfam" id="PF04229">
    <property type="entry name" value="GrpB"/>
    <property type="match status" value="1"/>
</dbReference>
<dbReference type="Gene3D" id="3.30.460.10">
    <property type="entry name" value="Beta Polymerase, domain 2"/>
    <property type="match status" value="1"/>
</dbReference>
<dbReference type="InterPro" id="IPR007344">
    <property type="entry name" value="GrpB/CoaE"/>
</dbReference>
<evidence type="ECO:0000313" key="2">
    <source>
        <dbReference type="EMBL" id="XDP44550.1"/>
    </source>
</evidence>
<feature type="compositionally biased region" description="Pro residues" evidence="1">
    <location>
        <begin position="16"/>
        <end position="25"/>
    </location>
</feature>
<sequence length="217" mass="24086">MDQPSWRAAVMRHPEPLPGSSPWVGPPPTPVPIRIVEYDAAWPEQFEAVAAGIRAALGPEALSIEHVGSTSVPGLPAKPVIDVDLTVADSASEQDYVPLLEGAGYRLRIREPEWHEHRCFVRDSPEDVPQVNLHVFGPGCPETVRHRMFRDWLRANPASLAEYRDAKVAAAGASTEQRVMDYNQRKQPVIRAIYERLFRAAGWLDGTVSNAEPNPEE</sequence>
<protein>
    <submittedName>
        <fullName evidence="2">GrpB family protein</fullName>
    </submittedName>
</protein>
<dbReference type="RefSeq" id="WP_369045239.1">
    <property type="nucleotide sequence ID" value="NZ_CP163302.1"/>
</dbReference>
<accession>A0AB39L166</accession>
<dbReference type="AlphaFoldDB" id="A0AB39L166"/>
<dbReference type="KEGG" id="spue:AB5L97_14910"/>
<reference evidence="2" key="1">
    <citation type="submission" date="2024-07" db="EMBL/GenBank/DDBJ databases">
        <authorList>
            <person name="fu j."/>
        </authorList>
    </citation>
    <scope>NUCLEOTIDE SEQUENCE</scope>
    <source>
        <strain evidence="2">P10A9</strain>
    </source>
</reference>
<name>A0AB39L166_9MICC</name>
<evidence type="ECO:0000256" key="1">
    <source>
        <dbReference type="SAM" id="MobiDB-lite"/>
    </source>
</evidence>